<dbReference type="SUPFAM" id="SSF50729">
    <property type="entry name" value="PH domain-like"/>
    <property type="match status" value="2"/>
</dbReference>
<dbReference type="STRING" id="763407.A0A167Q7Y3"/>
<name>A0A167Q7Y3_PHYB8</name>
<dbReference type="Proteomes" id="UP000077315">
    <property type="component" value="Unassembled WGS sequence"/>
</dbReference>
<proteinExistence type="predicted"/>
<dbReference type="AlphaFoldDB" id="A0A167Q7Y3"/>
<dbReference type="VEuPathDB" id="FungiDB:PHYBLDRAFT_162315"/>
<dbReference type="GeneID" id="28995505"/>
<dbReference type="InterPro" id="IPR011993">
    <property type="entry name" value="PH-like_dom_sf"/>
</dbReference>
<dbReference type="PANTHER" id="PTHR28076:SF1">
    <property type="entry name" value="PROSPORE MEMBRANE ADAPTER PROTEIN SPO71"/>
    <property type="match status" value="1"/>
</dbReference>
<evidence type="ECO:0000313" key="4">
    <source>
        <dbReference type="Proteomes" id="UP000077315"/>
    </source>
</evidence>
<dbReference type="Gene3D" id="2.30.29.30">
    <property type="entry name" value="Pleckstrin-homology domain (PH domain)/Phosphotyrosine-binding domain (PTB)"/>
    <property type="match status" value="1"/>
</dbReference>
<evidence type="ECO:0000256" key="1">
    <source>
        <dbReference type="SAM" id="MobiDB-lite"/>
    </source>
</evidence>
<dbReference type="PROSITE" id="PS50003">
    <property type="entry name" value="PH_DOMAIN"/>
    <property type="match status" value="1"/>
</dbReference>
<reference evidence="4" key="1">
    <citation type="submission" date="2015-06" db="EMBL/GenBank/DDBJ databases">
        <title>Expansion of signal transduction pathways in fungi by whole-genome duplication.</title>
        <authorList>
            <consortium name="DOE Joint Genome Institute"/>
            <person name="Corrochano L.M."/>
            <person name="Kuo A."/>
            <person name="Marcet-Houben M."/>
            <person name="Polaino S."/>
            <person name="Salamov A."/>
            <person name="Villalobos J.M."/>
            <person name="Alvarez M.I."/>
            <person name="Avalos J."/>
            <person name="Benito E.P."/>
            <person name="Benoit I."/>
            <person name="Burger G."/>
            <person name="Camino L.P."/>
            <person name="Canovas D."/>
            <person name="Cerda-Olmedo E."/>
            <person name="Cheng J.-F."/>
            <person name="Dominguez A."/>
            <person name="Elias M."/>
            <person name="Eslava A.P."/>
            <person name="Glaser F."/>
            <person name="Grimwood J."/>
            <person name="Gutierrez G."/>
            <person name="Heitman J."/>
            <person name="Henrissat B."/>
            <person name="Iturriaga E.A."/>
            <person name="Lang B.F."/>
            <person name="Lavin J.L."/>
            <person name="Lee S."/>
            <person name="Li W."/>
            <person name="Lindquist E."/>
            <person name="Lopez-Garcia S."/>
            <person name="Luque E.M."/>
            <person name="Marcos A.T."/>
            <person name="Martin J."/>
            <person name="McCluskey K."/>
            <person name="Medina H.R."/>
            <person name="Miralles-Duran A."/>
            <person name="Miyazaki A."/>
            <person name="Munoz-Torres E."/>
            <person name="Oguiza J.A."/>
            <person name="Ohm R."/>
            <person name="Olmedo M."/>
            <person name="Orejas M."/>
            <person name="Ortiz-Castellanos L."/>
            <person name="Pisabarro A.G."/>
            <person name="Rodriguez-Romero J."/>
            <person name="Ruiz-Herrera J."/>
            <person name="Ruiz-Vazquez R."/>
            <person name="Sanz C."/>
            <person name="Schackwitz W."/>
            <person name="Schmutz J."/>
            <person name="Shahriari M."/>
            <person name="Shelest E."/>
            <person name="Silva-Franco F."/>
            <person name="Soanes D."/>
            <person name="Syed K."/>
            <person name="Tagua V.G."/>
            <person name="Talbot N.J."/>
            <person name="Thon M."/>
            <person name="De vries R.P."/>
            <person name="Wiebenga A."/>
            <person name="Yadav J.S."/>
            <person name="Braun E.L."/>
            <person name="Baker S."/>
            <person name="Garre V."/>
            <person name="Horwitz B."/>
            <person name="Torres-Martinez S."/>
            <person name="Idnurm A."/>
            <person name="Herrera-Estrella A."/>
            <person name="Gabaldon T."/>
            <person name="Grigoriev I.V."/>
        </authorList>
    </citation>
    <scope>NUCLEOTIDE SEQUENCE [LARGE SCALE GENOMIC DNA]</scope>
    <source>
        <strain evidence="4">NRRL 1555(-)</strain>
    </source>
</reference>
<organism evidence="3 4">
    <name type="scientific">Phycomyces blakesleeanus (strain ATCC 8743b / DSM 1359 / FGSC 10004 / NBRC 33097 / NRRL 1555)</name>
    <dbReference type="NCBI Taxonomy" id="763407"/>
    <lineage>
        <taxon>Eukaryota</taxon>
        <taxon>Fungi</taxon>
        <taxon>Fungi incertae sedis</taxon>
        <taxon>Mucoromycota</taxon>
        <taxon>Mucoromycotina</taxon>
        <taxon>Mucoromycetes</taxon>
        <taxon>Mucorales</taxon>
        <taxon>Phycomycetaceae</taxon>
        <taxon>Phycomyces</taxon>
    </lineage>
</organism>
<dbReference type="OrthoDB" id="5579281at2759"/>
<dbReference type="Pfam" id="PF15404">
    <property type="entry name" value="PH_4"/>
    <property type="match status" value="1"/>
</dbReference>
<evidence type="ECO:0000259" key="2">
    <source>
        <dbReference type="PROSITE" id="PS50003"/>
    </source>
</evidence>
<feature type="compositionally biased region" description="Polar residues" evidence="1">
    <location>
        <begin position="53"/>
        <end position="72"/>
    </location>
</feature>
<dbReference type="SMART" id="SM00233">
    <property type="entry name" value="PH"/>
    <property type="match status" value="3"/>
</dbReference>
<protein>
    <recommendedName>
        <fullName evidence="2">PH domain-containing protein</fullName>
    </recommendedName>
</protein>
<feature type="domain" description="PH" evidence="2">
    <location>
        <begin position="420"/>
        <end position="571"/>
    </location>
</feature>
<feature type="region of interest" description="Disordered" evidence="1">
    <location>
        <begin position="52"/>
        <end position="72"/>
    </location>
</feature>
<dbReference type="GO" id="GO:1902657">
    <property type="term" value="P:protein localization to prospore membrane"/>
    <property type="evidence" value="ECO:0007669"/>
    <property type="project" value="InterPro"/>
</dbReference>
<dbReference type="PANTHER" id="PTHR28076">
    <property type="entry name" value="SPORULATION-SPECIFIC PROTEIN 71"/>
    <property type="match status" value="1"/>
</dbReference>
<dbReference type="InterPro" id="IPR040345">
    <property type="entry name" value="Mug56/Spo71"/>
</dbReference>
<evidence type="ECO:0000313" key="3">
    <source>
        <dbReference type="EMBL" id="OAD79239.1"/>
    </source>
</evidence>
<dbReference type="RefSeq" id="XP_018297279.1">
    <property type="nucleotide sequence ID" value="XM_018434599.1"/>
</dbReference>
<keyword evidence="4" id="KW-1185">Reference proteome</keyword>
<dbReference type="InterPro" id="IPR001849">
    <property type="entry name" value="PH_domain"/>
</dbReference>
<dbReference type="EMBL" id="KV440972">
    <property type="protein sequence ID" value="OAD79239.1"/>
    <property type="molecule type" value="Genomic_DNA"/>
</dbReference>
<sequence length="572" mass="66455">MSSHNSFSSFYSALPHQPSFRFSLRAKTTPVRETIHGESTLKVPVYFPPRLTSLPSRTKPDQSLSLNSSNTPSKHIGTSSYVPILSLPQRQDDVIMQGILLCVCEMGRHRKKSQDFDELKERQRQGRLEWQELNAKLVSNQIELYQQTDNKIVHRIPLASKHCIAYLTIVSPQDCCWSLEIKPRMSIHQGLGSSTGRYLFMSRKIEQSREWYTAIYRTLGVHSRTPMPLLVQVSVPLCDLKTHFLELKPRNHPIKELGVWFEDEVVWLRKKNQQIPIYCLQSGSFLFLIDLNKALLWNNPYHGHRPRFTRFSLATYLSAGTASIREHLGANSMCSLPNPSDFDRRMSNMLAAFAVFDLSRVQNINIGSHRNIKIHTLNDSLELQASSDHTLREWVIRLQQGSQYSTLSNDRVQRHEIYSDLIWKASMLYVKQGRRSTFKQYLCVLTRHRGLILFDKYRRSSWTSKPKSEPIYRRSPKTVYISNAYVYTSPSCVKDMIRTKARNQKTPPKMFEDGMTEGTHAIQLLFVVYQPPNPKDSWIHQKLSGRRVWVFQAKDKEEKEAWVWALDQAKKL</sequence>
<dbReference type="InterPro" id="IPR039486">
    <property type="entry name" value="Mug56/Spo71_PH"/>
</dbReference>
<gene>
    <name evidence="3" type="ORF">PHYBLDRAFT_162315</name>
</gene>
<dbReference type="InParanoid" id="A0A167Q7Y3"/>
<accession>A0A167Q7Y3</accession>